<evidence type="ECO:0000313" key="2">
    <source>
        <dbReference type="EMBL" id="GAT49250.1"/>
    </source>
</evidence>
<feature type="region of interest" description="Disordered" evidence="1">
    <location>
        <begin position="1"/>
        <end position="33"/>
    </location>
</feature>
<reference evidence="2" key="1">
    <citation type="submission" date="2014-09" db="EMBL/GenBank/DDBJ databases">
        <title>Genome sequence of the luminous mushroom Mycena chlorophos for searching fungal bioluminescence genes.</title>
        <authorList>
            <person name="Tanaka Y."/>
            <person name="Kasuga D."/>
            <person name="Oba Y."/>
            <person name="Hase S."/>
            <person name="Sato K."/>
            <person name="Oba Y."/>
            <person name="Sakakibara Y."/>
        </authorList>
    </citation>
    <scope>NUCLEOTIDE SEQUENCE</scope>
</reference>
<keyword evidence="3" id="KW-1185">Reference proteome</keyword>
<organism evidence="2 3">
    <name type="scientific">Mycena chlorophos</name>
    <name type="common">Agaric fungus</name>
    <name type="synonym">Agaricus chlorophos</name>
    <dbReference type="NCBI Taxonomy" id="658473"/>
    <lineage>
        <taxon>Eukaryota</taxon>
        <taxon>Fungi</taxon>
        <taxon>Dikarya</taxon>
        <taxon>Basidiomycota</taxon>
        <taxon>Agaricomycotina</taxon>
        <taxon>Agaricomycetes</taxon>
        <taxon>Agaricomycetidae</taxon>
        <taxon>Agaricales</taxon>
        <taxon>Marasmiineae</taxon>
        <taxon>Mycenaceae</taxon>
        <taxon>Mycena</taxon>
    </lineage>
</organism>
<dbReference type="EMBL" id="DF845401">
    <property type="protein sequence ID" value="GAT49250.1"/>
    <property type="molecule type" value="Genomic_DNA"/>
</dbReference>
<feature type="compositionally biased region" description="Polar residues" evidence="1">
    <location>
        <begin position="313"/>
        <end position="323"/>
    </location>
</feature>
<evidence type="ECO:0000256" key="1">
    <source>
        <dbReference type="SAM" id="MobiDB-lite"/>
    </source>
</evidence>
<evidence type="ECO:0000313" key="3">
    <source>
        <dbReference type="Proteomes" id="UP000815677"/>
    </source>
</evidence>
<gene>
    <name evidence="2" type="ORF">MCHLO_06576</name>
</gene>
<name>A0ABQ0LDN9_MYCCL</name>
<proteinExistence type="predicted"/>
<sequence>MRVPEQPTRPPLVDGSLNGGRARQKAPSAAAELECKKPADVRRRAQPLPWTFDYLQRRSHGTRDCCQCSVAEDDPCWFVPGQTSSPLTFVVPGHSSMAALPARRDSHCGCGPEDDADGGGAFAAFAGRSDELSLTYVDILSHEPNPLAWRIWMDLLVRRGGGIRPLRVGGLLSFLYPFTPMRVVFAEGDVADCPGIAHKHRLQDFLCDELAHLSPGRRSRREVVGFLLVYQVLLTVALKVREGGSRLARLQLEPGLASKFLLVAFSSYGTDSDVQTLDPRQESECTFLRVVRLLGPMSAQPAAEPQERAGASRRSSVEANQSQ</sequence>
<dbReference type="Proteomes" id="UP000815677">
    <property type="component" value="Unassembled WGS sequence"/>
</dbReference>
<accession>A0ABQ0LDN9</accession>
<feature type="region of interest" description="Disordered" evidence="1">
    <location>
        <begin position="298"/>
        <end position="323"/>
    </location>
</feature>
<protein>
    <submittedName>
        <fullName evidence="2">Uncharacterized protein</fullName>
    </submittedName>
</protein>